<dbReference type="SUPFAM" id="SSF51905">
    <property type="entry name" value="FAD/NAD(P)-binding domain"/>
    <property type="match status" value="1"/>
</dbReference>
<evidence type="ECO:0000313" key="7">
    <source>
        <dbReference type="EMBL" id="CAB4540503.1"/>
    </source>
</evidence>
<dbReference type="EMBL" id="CAEZSF010000087">
    <property type="protein sequence ID" value="CAB4540503.1"/>
    <property type="molecule type" value="Genomic_DNA"/>
</dbReference>
<evidence type="ECO:0000256" key="3">
    <source>
        <dbReference type="ARBA" id="ARBA00022827"/>
    </source>
</evidence>
<dbReference type="Pfam" id="PF03486">
    <property type="entry name" value="HI0933_like"/>
    <property type="match status" value="1"/>
</dbReference>
<organism evidence="7">
    <name type="scientific">freshwater metagenome</name>
    <dbReference type="NCBI Taxonomy" id="449393"/>
    <lineage>
        <taxon>unclassified sequences</taxon>
        <taxon>metagenomes</taxon>
        <taxon>ecological metagenomes</taxon>
    </lineage>
</organism>
<dbReference type="InterPro" id="IPR022460">
    <property type="entry name" value="Flavoprotein_PP4765"/>
</dbReference>
<proteinExistence type="predicted"/>
<gene>
    <name evidence="7" type="ORF">UFOPK1358_00996</name>
</gene>
<dbReference type="PRINTS" id="PR00419">
    <property type="entry name" value="ADXRDTASE"/>
</dbReference>
<dbReference type="NCBIfam" id="TIGR03862">
    <property type="entry name" value="flavo_PP4765"/>
    <property type="match status" value="1"/>
</dbReference>
<dbReference type="Pfam" id="PF22780">
    <property type="entry name" value="HI0933_like_1st"/>
    <property type="match status" value="1"/>
</dbReference>
<name>A0A6J6BQ19_9ZZZZ</name>
<dbReference type="InterPro" id="IPR057661">
    <property type="entry name" value="RsdA/BaiN/AoA(So)_Rossmann"/>
</dbReference>
<evidence type="ECO:0000256" key="1">
    <source>
        <dbReference type="ARBA" id="ARBA00001974"/>
    </source>
</evidence>
<evidence type="ECO:0000259" key="5">
    <source>
        <dbReference type="Pfam" id="PF03486"/>
    </source>
</evidence>
<protein>
    <submittedName>
        <fullName evidence="7">Unannotated protein</fullName>
    </submittedName>
</protein>
<dbReference type="Gene3D" id="1.10.8.260">
    <property type="entry name" value="HI0933 insert domain-like"/>
    <property type="match status" value="1"/>
</dbReference>
<reference evidence="7" key="1">
    <citation type="submission" date="2020-05" db="EMBL/GenBank/DDBJ databases">
        <authorList>
            <person name="Chiriac C."/>
            <person name="Salcher M."/>
            <person name="Ghai R."/>
            <person name="Kavagutti S V."/>
        </authorList>
    </citation>
    <scope>NUCLEOTIDE SEQUENCE</scope>
</reference>
<comment type="cofactor">
    <cofactor evidence="1">
        <name>FAD</name>
        <dbReference type="ChEBI" id="CHEBI:57692"/>
    </cofactor>
</comment>
<keyword evidence="3" id="KW-0274">FAD</keyword>
<accession>A0A6J6BQ19</accession>
<dbReference type="Gene3D" id="2.40.30.10">
    <property type="entry name" value="Translation factors"/>
    <property type="match status" value="1"/>
</dbReference>
<sequence>MGSLSRPRLRGVNADGSTNSLDGPVVIGPSAAVIGGGPGGLMAAEQLARAGASVTVYEQMPSMGRKFLIAGRGGLNLTHSEPLPQFLARYGDKQSELAPAVQAFPPSAVQDWCKGLAQDSFIGSSGRVFPSGFRATELLRSWLRSLEGLGVDLQRSQRWLGWDETTGALLVGSADQDKLLAPPKMLFPDITIMSLGGGSWERTGSDARWVPKFLAAGISVTELQAANSGFLVQWSSEFRSKFEAAPLKNIALTVNNTTVRGEAMISAHGIEGGCIYAVGRELRSAWEEHGAAYIEIDLRPDLSLEQLEQKLLHSRPKDSTSTRLQRCLGLPPVSVGLMREATNNSLPRDHRELAQLVKALPLHLASPEGIDRAISTAGGVAFDELDDRYMIKKRPGVFVAGEMIDWEAPTGGYLLQATMSTAVAAARGAMNWWTEQLNAT</sequence>
<dbReference type="Gene3D" id="3.50.50.60">
    <property type="entry name" value="FAD/NAD(P)-binding domain"/>
    <property type="match status" value="1"/>
</dbReference>
<feature type="domain" description="RsdA/BaiN/AoA(So)-like insert" evidence="6">
    <location>
        <begin position="224"/>
        <end position="375"/>
    </location>
</feature>
<evidence type="ECO:0000259" key="6">
    <source>
        <dbReference type="Pfam" id="PF22780"/>
    </source>
</evidence>
<evidence type="ECO:0000256" key="4">
    <source>
        <dbReference type="SAM" id="MobiDB-lite"/>
    </source>
</evidence>
<feature type="region of interest" description="Disordered" evidence="4">
    <location>
        <begin position="1"/>
        <end position="21"/>
    </location>
</feature>
<dbReference type="SUPFAM" id="SSF160996">
    <property type="entry name" value="HI0933 insert domain-like"/>
    <property type="match status" value="1"/>
</dbReference>
<dbReference type="AlphaFoldDB" id="A0A6J6BQ19"/>
<dbReference type="InterPro" id="IPR036188">
    <property type="entry name" value="FAD/NAD-bd_sf"/>
</dbReference>
<dbReference type="InterPro" id="IPR055178">
    <property type="entry name" value="RsdA/BaiN/AoA(So)-like_dom"/>
</dbReference>
<dbReference type="NCBIfam" id="TIGR00275">
    <property type="entry name" value="aminoacetone oxidase family FAD-binding enzyme"/>
    <property type="match status" value="1"/>
</dbReference>
<feature type="domain" description="RsdA/BaiN/AoA(So)-like Rossmann fold-like" evidence="5">
    <location>
        <begin position="31"/>
        <end position="427"/>
    </location>
</feature>
<dbReference type="PANTHER" id="PTHR42887:SF1">
    <property type="entry name" value="BLR3961 PROTEIN"/>
    <property type="match status" value="1"/>
</dbReference>
<dbReference type="PANTHER" id="PTHR42887">
    <property type="entry name" value="OS12G0638800 PROTEIN"/>
    <property type="match status" value="1"/>
</dbReference>
<evidence type="ECO:0000256" key="2">
    <source>
        <dbReference type="ARBA" id="ARBA00022630"/>
    </source>
</evidence>
<dbReference type="InterPro" id="IPR004792">
    <property type="entry name" value="BaiN-like"/>
</dbReference>
<dbReference type="InterPro" id="IPR023166">
    <property type="entry name" value="BaiN-like_dom_sf"/>
</dbReference>
<keyword evidence="2" id="KW-0285">Flavoprotein</keyword>